<dbReference type="AlphaFoldDB" id="A0A8H4CAB3"/>
<accession>A0A8H4CAB3</accession>
<dbReference type="EMBL" id="WVTB01000078">
    <property type="protein sequence ID" value="KAF3800245.1"/>
    <property type="molecule type" value="Genomic_DNA"/>
</dbReference>
<comment type="caution">
    <text evidence="2">The sequence shown here is derived from an EMBL/GenBank/DDBJ whole genome shotgun (WGS) entry which is preliminary data.</text>
</comment>
<dbReference type="RefSeq" id="XP_045259405.1">
    <property type="nucleotide sequence ID" value="XM_045403842.1"/>
</dbReference>
<gene>
    <name evidence="2" type="ORF">GCG54_00003773</name>
</gene>
<dbReference type="PANTHER" id="PTHR33112">
    <property type="entry name" value="DOMAIN PROTEIN, PUTATIVE-RELATED"/>
    <property type="match status" value="1"/>
</dbReference>
<evidence type="ECO:0000259" key="1">
    <source>
        <dbReference type="Pfam" id="PF06985"/>
    </source>
</evidence>
<name>A0A8H4CAB3_COLGL</name>
<evidence type="ECO:0000313" key="2">
    <source>
        <dbReference type="EMBL" id="KAF3800245.1"/>
    </source>
</evidence>
<dbReference type="GeneID" id="69010931"/>
<reference evidence="2" key="2">
    <citation type="submission" date="2020-03" db="EMBL/GenBank/DDBJ databases">
        <authorList>
            <person name="Fu F.-F."/>
            <person name="Chen J."/>
        </authorList>
    </citation>
    <scope>NUCLEOTIDE SEQUENCE</scope>
    <source>
        <strain evidence="2">Lc1</strain>
    </source>
</reference>
<dbReference type="Proteomes" id="UP000613401">
    <property type="component" value="Unassembled WGS sequence"/>
</dbReference>
<keyword evidence="3" id="KW-1185">Reference proteome</keyword>
<dbReference type="InterPro" id="IPR010730">
    <property type="entry name" value="HET"/>
</dbReference>
<reference evidence="2" key="1">
    <citation type="journal article" date="2020" name="Phytopathology">
        <title>Genome sequence and comparative analysis of Colletotrichum gloeosporioides isolated from Liriodendron leaves.</title>
        <authorList>
            <person name="Fu F.F."/>
            <person name="Hao Z."/>
            <person name="Wang P."/>
            <person name="Lu Y."/>
            <person name="Xue L.J."/>
            <person name="Wei G."/>
            <person name="Tian Y."/>
            <person name="Baishi H."/>
            <person name="Xu H."/>
            <person name="Shi J."/>
            <person name="Cheng T."/>
            <person name="Wang G."/>
            <person name="Yi Y."/>
            <person name="Chen J."/>
        </authorList>
    </citation>
    <scope>NUCLEOTIDE SEQUENCE</scope>
    <source>
        <strain evidence="2">Lc1</strain>
    </source>
</reference>
<organism evidence="2 3">
    <name type="scientific">Colletotrichum gloeosporioides</name>
    <name type="common">Anthracnose fungus</name>
    <name type="synonym">Glomerella cingulata</name>
    <dbReference type="NCBI Taxonomy" id="474922"/>
    <lineage>
        <taxon>Eukaryota</taxon>
        <taxon>Fungi</taxon>
        <taxon>Dikarya</taxon>
        <taxon>Ascomycota</taxon>
        <taxon>Pezizomycotina</taxon>
        <taxon>Sordariomycetes</taxon>
        <taxon>Hypocreomycetidae</taxon>
        <taxon>Glomerellales</taxon>
        <taxon>Glomerellaceae</taxon>
        <taxon>Colletotrichum</taxon>
        <taxon>Colletotrichum gloeosporioides species complex</taxon>
    </lineage>
</organism>
<dbReference type="PANTHER" id="PTHR33112:SF16">
    <property type="entry name" value="HETEROKARYON INCOMPATIBILITY DOMAIN-CONTAINING PROTEIN"/>
    <property type="match status" value="1"/>
</dbReference>
<protein>
    <recommendedName>
        <fullName evidence="1">Heterokaryon incompatibility domain-containing protein</fullName>
    </recommendedName>
</protein>
<proteinExistence type="predicted"/>
<sequence length="99" mass="11461">MEQIQIMDQIYECAVLTIIAAAGRNDNYGLPGRIVQTWRKGPLNFAQLKYPEDEVEGFVWNTRGWTFQESILSHRRLIFTESSAFLQCEKSKAHELRGI</sequence>
<feature type="domain" description="Heterokaryon incompatibility" evidence="1">
    <location>
        <begin position="2"/>
        <end position="69"/>
    </location>
</feature>
<dbReference type="Pfam" id="PF06985">
    <property type="entry name" value="HET"/>
    <property type="match status" value="1"/>
</dbReference>
<evidence type="ECO:0000313" key="3">
    <source>
        <dbReference type="Proteomes" id="UP000613401"/>
    </source>
</evidence>